<feature type="binding site" description="axial binding residue" evidence="14">
    <location>
        <position position="443"/>
    </location>
    <ligand>
        <name>heme</name>
        <dbReference type="ChEBI" id="CHEBI:30413"/>
    </ligand>
    <ligandPart>
        <name>Fe</name>
        <dbReference type="ChEBI" id="CHEBI:18248"/>
    </ligandPart>
</feature>
<dbReference type="SUPFAM" id="SSF48264">
    <property type="entry name" value="Cytochrome P450"/>
    <property type="match status" value="2"/>
</dbReference>
<comment type="caution">
    <text evidence="16">The sequence shown here is derived from an EMBL/GenBank/DDBJ whole genome shotgun (WGS) entry which is preliminary data.</text>
</comment>
<dbReference type="PANTHER" id="PTHR24292:SF54">
    <property type="entry name" value="CYP9F3-RELATED"/>
    <property type="match status" value="1"/>
</dbReference>
<dbReference type="InterPro" id="IPR001128">
    <property type="entry name" value="Cyt_P450"/>
</dbReference>
<keyword evidence="12" id="KW-0503">Monooxygenase</keyword>
<evidence type="ECO:0000256" key="6">
    <source>
        <dbReference type="ARBA" id="ARBA00022617"/>
    </source>
</evidence>
<dbReference type="PROSITE" id="PS00086">
    <property type="entry name" value="CYTOCHROME_P450"/>
    <property type="match status" value="1"/>
</dbReference>
<dbReference type="PRINTS" id="PR00385">
    <property type="entry name" value="P450"/>
</dbReference>
<dbReference type="GO" id="GO:0005789">
    <property type="term" value="C:endoplasmic reticulum membrane"/>
    <property type="evidence" value="ECO:0007669"/>
    <property type="project" value="UniProtKB-SubCell"/>
</dbReference>
<evidence type="ECO:0000256" key="9">
    <source>
        <dbReference type="ARBA" id="ARBA00022848"/>
    </source>
</evidence>
<name>A0A4S2KPC2_9HYME</name>
<keyword evidence="15" id="KW-1133">Transmembrane helix</keyword>
<comment type="subcellular location">
    <subcellularLocation>
        <location evidence="4">Endoplasmic reticulum membrane</location>
        <topology evidence="4">Peripheral membrane protein</topology>
    </subcellularLocation>
    <subcellularLocation>
        <location evidence="3">Microsome membrane</location>
        <topology evidence="3">Peripheral membrane protein</topology>
    </subcellularLocation>
</comment>
<evidence type="ECO:0000256" key="14">
    <source>
        <dbReference type="PIRSR" id="PIRSR602403-1"/>
    </source>
</evidence>
<gene>
    <name evidence="16" type="ORF">DBV15_12211</name>
</gene>
<accession>A0A4S2KPC2</accession>
<dbReference type="STRING" id="300112.A0A4S2KPC2"/>
<comment type="similarity">
    <text evidence="5">Belongs to the cytochrome P450 family.</text>
</comment>
<keyword evidence="6 14" id="KW-0349">Heme</keyword>
<evidence type="ECO:0000313" key="17">
    <source>
        <dbReference type="Proteomes" id="UP000310200"/>
    </source>
</evidence>
<comment type="function">
    <text evidence="2">May be involved in the metabolism of insect hormones and in the breakdown of synthetic insecticides.</text>
</comment>
<dbReference type="InterPro" id="IPR017972">
    <property type="entry name" value="Cyt_P450_CS"/>
</dbReference>
<keyword evidence="13 15" id="KW-0472">Membrane</keyword>
<evidence type="ECO:0000256" key="2">
    <source>
        <dbReference type="ARBA" id="ARBA00003690"/>
    </source>
</evidence>
<dbReference type="GO" id="GO:0004497">
    <property type="term" value="F:monooxygenase activity"/>
    <property type="evidence" value="ECO:0007669"/>
    <property type="project" value="UniProtKB-KW"/>
</dbReference>
<dbReference type="EMBL" id="QBLH01001545">
    <property type="protein sequence ID" value="TGZ51615.1"/>
    <property type="molecule type" value="Genomic_DNA"/>
</dbReference>
<dbReference type="AlphaFoldDB" id="A0A4S2KPC2"/>
<evidence type="ECO:0000256" key="15">
    <source>
        <dbReference type="SAM" id="Phobius"/>
    </source>
</evidence>
<feature type="transmembrane region" description="Helical" evidence="15">
    <location>
        <begin position="6"/>
        <end position="27"/>
    </location>
</feature>
<evidence type="ECO:0000313" key="16">
    <source>
        <dbReference type="EMBL" id="TGZ51615.1"/>
    </source>
</evidence>
<reference evidence="16 17" key="1">
    <citation type="journal article" date="2019" name="Philos. Trans. R. Soc. Lond., B, Biol. Sci.">
        <title>Ant behaviour and brain gene expression of defending hosts depend on the ecological success of the intruding social parasite.</title>
        <authorList>
            <person name="Kaur R."/>
            <person name="Stoldt M."/>
            <person name="Jongepier E."/>
            <person name="Feldmeyer B."/>
            <person name="Menzel F."/>
            <person name="Bornberg-Bauer E."/>
            <person name="Foitzik S."/>
        </authorList>
    </citation>
    <scope>NUCLEOTIDE SEQUENCE [LARGE SCALE GENOMIC DNA]</scope>
    <source>
        <tissue evidence="16">Whole body</tissue>
    </source>
</reference>
<dbReference type="GO" id="GO:0020037">
    <property type="term" value="F:heme binding"/>
    <property type="evidence" value="ECO:0007669"/>
    <property type="project" value="InterPro"/>
</dbReference>
<dbReference type="InterPro" id="IPR036396">
    <property type="entry name" value="Cyt_P450_sf"/>
</dbReference>
<evidence type="ECO:0000256" key="3">
    <source>
        <dbReference type="ARBA" id="ARBA00004174"/>
    </source>
</evidence>
<dbReference type="GO" id="GO:0016705">
    <property type="term" value="F:oxidoreductase activity, acting on paired donors, with incorporation or reduction of molecular oxygen"/>
    <property type="evidence" value="ECO:0007669"/>
    <property type="project" value="InterPro"/>
</dbReference>
<proteinExistence type="inferred from homology"/>
<dbReference type="CDD" id="cd11056">
    <property type="entry name" value="CYP6-like"/>
    <property type="match status" value="2"/>
</dbReference>
<dbReference type="Gene3D" id="1.10.630.10">
    <property type="entry name" value="Cytochrome P450"/>
    <property type="match status" value="2"/>
</dbReference>
<evidence type="ECO:0000256" key="5">
    <source>
        <dbReference type="ARBA" id="ARBA00010617"/>
    </source>
</evidence>
<keyword evidence="11 14" id="KW-0408">Iron</keyword>
<dbReference type="GO" id="GO:0005506">
    <property type="term" value="F:iron ion binding"/>
    <property type="evidence" value="ECO:0007669"/>
    <property type="project" value="InterPro"/>
</dbReference>
<keyword evidence="10" id="KW-0560">Oxidoreductase</keyword>
<evidence type="ECO:0000256" key="12">
    <source>
        <dbReference type="ARBA" id="ARBA00023033"/>
    </source>
</evidence>
<dbReference type="PANTHER" id="PTHR24292">
    <property type="entry name" value="CYTOCHROME P450"/>
    <property type="match status" value="1"/>
</dbReference>
<dbReference type="InterPro" id="IPR002403">
    <property type="entry name" value="Cyt_P450_E_grp-IV"/>
</dbReference>
<organism evidence="16 17">
    <name type="scientific">Temnothorax longispinosus</name>
    <dbReference type="NCBI Taxonomy" id="300112"/>
    <lineage>
        <taxon>Eukaryota</taxon>
        <taxon>Metazoa</taxon>
        <taxon>Ecdysozoa</taxon>
        <taxon>Arthropoda</taxon>
        <taxon>Hexapoda</taxon>
        <taxon>Insecta</taxon>
        <taxon>Pterygota</taxon>
        <taxon>Neoptera</taxon>
        <taxon>Endopterygota</taxon>
        <taxon>Hymenoptera</taxon>
        <taxon>Apocrita</taxon>
        <taxon>Aculeata</taxon>
        <taxon>Formicoidea</taxon>
        <taxon>Formicidae</taxon>
        <taxon>Myrmicinae</taxon>
        <taxon>Temnothorax</taxon>
    </lineage>
</organism>
<feature type="non-terminal residue" evidence="16">
    <location>
        <position position="831"/>
    </location>
</feature>
<protein>
    <submittedName>
        <fullName evidence="16">Cytochrome P450 6a2</fullName>
    </submittedName>
</protein>
<evidence type="ECO:0000256" key="4">
    <source>
        <dbReference type="ARBA" id="ARBA00004406"/>
    </source>
</evidence>
<keyword evidence="15" id="KW-0812">Transmembrane</keyword>
<evidence type="ECO:0000256" key="1">
    <source>
        <dbReference type="ARBA" id="ARBA00001971"/>
    </source>
</evidence>
<keyword evidence="9" id="KW-0492">Microsome</keyword>
<evidence type="ECO:0000256" key="10">
    <source>
        <dbReference type="ARBA" id="ARBA00023002"/>
    </source>
</evidence>
<dbReference type="FunFam" id="1.10.630.10:FF:000042">
    <property type="entry name" value="Cytochrome P450"/>
    <property type="match status" value="1"/>
</dbReference>
<dbReference type="PRINTS" id="PR00465">
    <property type="entry name" value="EP450IV"/>
</dbReference>
<evidence type="ECO:0000256" key="13">
    <source>
        <dbReference type="ARBA" id="ARBA00023136"/>
    </source>
</evidence>
<evidence type="ECO:0000256" key="7">
    <source>
        <dbReference type="ARBA" id="ARBA00022723"/>
    </source>
</evidence>
<sequence length="831" mass="96619">MEPFEILCGIAVVIFALYYFLTSNFDFWKSRGVRGPRPIPGLGNFKDVMLNKTSVGDYLTEMYNTYKDEPMIGIFDNKTPVLVIHDLDLIKDVLIKDFLVFPTREIPISEKADPLSQNLALLEPKRWRPLRIRLSPVFTSGKLKEMFSLISECADHLVQYMEKVVSENKPVECRELTAKYTTDVIGTCAFGIEMNALSDEDSEFRKMGREIFNPSWKNILQFRMRQMFPWLYELSAYVLPQTKTTKFFIRVIVETMDYRDTNNITRHDFVDVLRELKKHPDKLGDINLTDSLIAAQAFVFFAAGFETSSTTISNALYELALNQKVQDNLRQEIDEMYAKHGENLTYDDIKKMDYLDKVFKETLRKYPPLAVLRRESMSSHTFVGINVSIPKSQKIWIPIYAIHRDPDIYPKPDVFDPERFDEETVQSRHPMAYLPFGDGPRNCIGARFAVYQSKVGLVKILRNYKVETCEKTPIPYVNDPKALYVGDYLAEMYNTYKDEPMIGIFDRKTPVLVIQNLDLIKDVLIKDFSVFANRGIPTSEKADPLSQNLFHLEPKRWRPLRMNLSPVFTSGKLKEMFSLISECADHLVQYMEKVVSEDKSVECRELTAKYTTDVIGSCAFGIEMNALSDEDSEFRKMGRKVFNPTWIRMRIRQMFPWLYKLFASYVLPQTETTKFFTRVIVETMDYRETNNITRNDFIDILRELKKHPDKLGDIDSLMAAQAFVFFAAGFETSSATISNVLYELALNQKIQDNLREEIDEMYAKHGRDLTYDNIKKMDYLDKVFKETLRKYPPGPMLMRKSTSNYTFDGTKVSIPKDQKVWIPVYAIHRDP</sequence>
<comment type="cofactor">
    <cofactor evidence="1 14">
        <name>heme</name>
        <dbReference type="ChEBI" id="CHEBI:30413"/>
    </cofactor>
</comment>
<keyword evidence="7 14" id="KW-0479">Metal-binding</keyword>
<evidence type="ECO:0000256" key="8">
    <source>
        <dbReference type="ARBA" id="ARBA00022824"/>
    </source>
</evidence>
<dbReference type="InterPro" id="IPR050476">
    <property type="entry name" value="Insect_CytP450_Detox"/>
</dbReference>
<evidence type="ECO:0000256" key="11">
    <source>
        <dbReference type="ARBA" id="ARBA00023004"/>
    </source>
</evidence>
<keyword evidence="17" id="KW-1185">Reference proteome</keyword>
<dbReference type="Proteomes" id="UP000310200">
    <property type="component" value="Unassembled WGS sequence"/>
</dbReference>
<dbReference type="Pfam" id="PF00067">
    <property type="entry name" value="p450"/>
    <property type="match status" value="2"/>
</dbReference>
<keyword evidence="8" id="KW-0256">Endoplasmic reticulum</keyword>